<dbReference type="GeneID" id="80528981"/>
<dbReference type="Proteomes" id="UP000144829">
    <property type="component" value="Segment"/>
</dbReference>
<proteinExistence type="predicted"/>
<sequence length="128" mass="13971">MLAYCLKIITGTANGLVNGKGLSIVAHVALQTVPICSDVFVTEQSRIGKPIPITSQYHYILGIFTAQSSLPIIPPQTGTDKCGAGTKRHYSVTLPSVHLIKLPTHRRADVRPQVVPYTMHPLVFWKPS</sequence>
<name>H8WQX5_9ADEN</name>
<keyword evidence="2" id="KW-1185">Reference proteome</keyword>
<accession>H8WQX5</accession>
<organism evidence="1 2">
    <name type="scientific">Fowl aviadenovirus C</name>
    <dbReference type="NCBI Taxonomy" id="190063"/>
    <lineage>
        <taxon>Viruses</taxon>
        <taxon>Varidnaviria</taxon>
        <taxon>Bamfordvirae</taxon>
        <taxon>Preplasmiviricota</taxon>
        <taxon>Polisuviricotina</taxon>
        <taxon>Pharingeaviricetes</taxon>
        <taxon>Rowavirales</taxon>
        <taxon>Adenoviridae</taxon>
        <taxon>Aviadenovirus</taxon>
        <taxon>Aviadenovirus hydropericardii</taxon>
    </lineage>
</organism>
<dbReference type="EMBL" id="HE608152">
    <property type="protein sequence ID" value="CCE39383.1"/>
    <property type="molecule type" value="Genomic_DNA"/>
</dbReference>
<dbReference type="KEGG" id="vg:80528981"/>
<protein>
    <submittedName>
        <fullName evidence="1">ORF48</fullName>
    </submittedName>
</protein>
<evidence type="ECO:0000313" key="2">
    <source>
        <dbReference type="Proteomes" id="UP000144829"/>
    </source>
</evidence>
<evidence type="ECO:0000313" key="1">
    <source>
        <dbReference type="EMBL" id="CCE39383.1"/>
    </source>
</evidence>
<dbReference type="RefSeq" id="YP_010792042.1">
    <property type="nucleotide sequence ID" value="NC_075488.1"/>
</dbReference>
<reference evidence="1 2" key="1">
    <citation type="journal article" date="2012" name="Vet. Microbiol.">
        <title>Two fiber genes of nearly equal lengths are a common and distinctive feature of Fowl adenovirus C members.</title>
        <authorList>
            <person name="Marek A."/>
            <person name="Nolte V."/>
            <person name="Schachner A."/>
            <person name="Berger E."/>
            <person name="Schlotterer C."/>
            <person name="Hess M."/>
        </authorList>
    </citation>
    <scope>NUCLEOTIDE SEQUENCE [LARGE SCALE GENOMIC DNA]</scope>
    <source>
        <strain evidence="1">KR5</strain>
    </source>
</reference>